<dbReference type="Pfam" id="PF14526">
    <property type="entry name" value="Cass2"/>
    <property type="match status" value="1"/>
</dbReference>
<protein>
    <submittedName>
        <fullName evidence="2">Integron-associated effector binding protein</fullName>
    </submittedName>
</protein>
<name>A0A239ELT3_9NOCA</name>
<dbReference type="AlphaFoldDB" id="A0A239ELT3"/>
<dbReference type="RefSeq" id="WP_245865239.1">
    <property type="nucleotide sequence ID" value="NZ_FZOW01000002.1"/>
</dbReference>
<dbReference type="STRING" id="398843.A3K89_20680"/>
<dbReference type="SUPFAM" id="SSF55136">
    <property type="entry name" value="Probable bacterial effector-binding domain"/>
    <property type="match status" value="1"/>
</dbReference>
<evidence type="ECO:0000313" key="2">
    <source>
        <dbReference type="EMBL" id="SNS45740.1"/>
    </source>
</evidence>
<sequence length="144" mass="15770">MTHRVTARPAELFGGLVAPRVTPGADISNSELIRFLRERIRERSAGDVDVTTVFVPDEHGIYNAVVAVKYLSPGDVPVGDVFFEVPSGVYAVFEPSGTLRDPIQDVWAQAEEATESGAIFRAYKEDIEVVTKTGEVELFISIVM</sequence>
<dbReference type="Gene3D" id="3.20.80.10">
    <property type="entry name" value="Regulatory factor, effector binding domain"/>
    <property type="match status" value="1"/>
</dbReference>
<dbReference type="EMBL" id="FZOW01000002">
    <property type="protein sequence ID" value="SNS45740.1"/>
    <property type="molecule type" value="Genomic_DNA"/>
</dbReference>
<reference evidence="3" key="1">
    <citation type="submission" date="2017-06" db="EMBL/GenBank/DDBJ databases">
        <authorList>
            <person name="Varghese N."/>
            <person name="Submissions S."/>
        </authorList>
    </citation>
    <scope>NUCLEOTIDE SEQUENCE [LARGE SCALE GENOMIC DNA]</scope>
    <source>
        <strain evidence="3">JCM 23211</strain>
    </source>
</reference>
<proteinExistence type="predicted"/>
<organism evidence="2 3">
    <name type="scientific">Rhodococcoides kyotonense</name>
    <dbReference type="NCBI Taxonomy" id="398843"/>
    <lineage>
        <taxon>Bacteria</taxon>
        <taxon>Bacillati</taxon>
        <taxon>Actinomycetota</taxon>
        <taxon>Actinomycetes</taxon>
        <taxon>Mycobacteriales</taxon>
        <taxon>Nocardiaceae</taxon>
        <taxon>Rhodococcoides</taxon>
    </lineage>
</organism>
<accession>A0A239ELT3</accession>
<dbReference type="InterPro" id="IPR011256">
    <property type="entry name" value="Reg_factor_effector_dom_sf"/>
</dbReference>
<evidence type="ECO:0000313" key="3">
    <source>
        <dbReference type="Proteomes" id="UP000198327"/>
    </source>
</evidence>
<feature type="domain" description="Integron-associated effector binding protein" evidence="1">
    <location>
        <begin position="48"/>
        <end position="142"/>
    </location>
</feature>
<dbReference type="InterPro" id="IPR029441">
    <property type="entry name" value="Cass2"/>
</dbReference>
<dbReference type="Proteomes" id="UP000198327">
    <property type="component" value="Unassembled WGS sequence"/>
</dbReference>
<evidence type="ECO:0000259" key="1">
    <source>
        <dbReference type="Pfam" id="PF14526"/>
    </source>
</evidence>
<gene>
    <name evidence="2" type="ORF">SAMN05421642_102463</name>
</gene>
<keyword evidence="3" id="KW-1185">Reference proteome</keyword>